<sequence length="96" mass="9167">MTNSLLLVLYFAIPVMIYAAPQLNTGNVVGGLTIGGLGGGSNGVLGSVSNTISGGGNGGLGGTTGTVTNGITRGGLLGRSQNAAEKLEGLGGSDCT</sequence>
<organism evidence="2 3">
    <name type="scientific">Agaricus bisporus var. burnettii</name>
    <dbReference type="NCBI Taxonomy" id="192524"/>
    <lineage>
        <taxon>Eukaryota</taxon>
        <taxon>Fungi</taxon>
        <taxon>Dikarya</taxon>
        <taxon>Basidiomycota</taxon>
        <taxon>Agaricomycotina</taxon>
        <taxon>Agaricomycetes</taxon>
        <taxon>Agaricomycetidae</taxon>
        <taxon>Agaricales</taxon>
        <taxon>Agaricineae</taxon>
        <taxon>Agaricaceae</taxon>
        <taxon>Agaricus</taxon>
    </lineage>
</organism>
<dbReference type="EMBL" id="JABXXO010000001">
    <property type="protein sequence ID" value="KAF7785169.1"/>
    <property type="molecule type" value="Genomic_DNA"/>
</dbReference>
<feature type="chain" id="PRO_5034187234" evidence="1">
    <location>
        <begin position="20"/>
        <end position="96"/>
    </location>
</feature>
<dbReference type="Proteomes" id="UP000629468">
    <property type="component" value="Unassembled WGS sequence"/>
</dbReference>
<comment type="caution">
    <text evidence="2">The sequence shown here is derived from an EMBL/GenBank/DDBJ whole genome shotgun (WGS) entry which is preliminary data.</text>
</comment>
<evidence type="ECO:0000313" key="2">
    <source>
        <dbReference type="EMBL" id="KAF7785169.1"/>
    </source>
</evidence>
<proteinExistence type="predicted"/>
<name>A0A8H7KMP6_AGABI</name>
<evidence type="ECO:0000256" key="1">
    <source>
        <dbReference type="SAM" id="SignalP"/>
    </source>
</evidence>
<evidence type="ECO:0000313" key="3">
    <source>
        <dbReference type="Proteomes" id="UP000629468"/>
    </source>
</evidence>
<protein>
    <submittedName>
        <fullName evidence="2">Uncharacterized protein</fullName>
    </submittedName>
</protein>
<dbReference type="AlphaFoldDB" id="A0A8H7KMP6"/>
<gene>
    <name evidence="2" type="ORF">Agabi119p4_1334</name>
</gene>
<keyword evidence="1" id="KW-0732">Signal</keyword>
<reference evidence="2 3" key="1">
    <citation type="journal article" name="Sci. Rep.">
        <title>Telomere-to-telomere assembled and centromere annotated genomes of the two main subspecies of the button mushroom Agaricus bisporus reveal especially polymorphic chromosome ends.</title>
        <authorList>
            <person name="Sonnenberg A.S.M."/>
            <person name="Sedaghat-Telgerd N."/>
            <person name="Lavrijssen B."/>
            <person name="Ohm R.A."/>
            <person name="Hendrickx P.M."/>
            <person name="Scholtmeijer K."/>
            <person name="Baars J.J.P."/>
            <person name="van Peer A."/>
        </authorList>
    </citation>
    <scope>NUCLEOTIDE SEQUENCE [LARGE SCALE GENOMIC DNA]</scope>
    <source>
        <strain evidence="2 3">H119_p4</strain>
    </source>
</reference>
<accession>A0A8H7KMP6</accession>
<feature type="signal peptide" evidence="1">
    <location>
        <begin position="1"/>
        <end position="19"/>
    </location>
</feature>